<proteinExistence type="predicted"/>
<dbReference type="GO" id="GO:0016042">
    <property type="term" value="P:lipid catabolic process"/>
    <property type="evidence" value="ECO:0007669"/>
    <property type="project" value="UniProtKB-UniRule"/>
</dbReference>
<dbReference type="RefSeq" id="WP_056133641.1">
    <property type="nucleotide sequence ID" value="NZ_WSES01000001.1"/>
</dbReference>
<feature type="short sequence motif" description="DGA/G" evidence="2">
    <location>
        <begin position="373"/>
        <end position="375"/>
    </location>
</feature>
<dbReference type="AlphaFoldDB" id="A0A7X3FW62"/>
<evidence type="ECO:0000259" key="4">
    <source>
        <dbReference type="PROSITE" id="PS51635"/>
    </source>
</evidence>
<dbReference type="InterPro" id="IPR002641">
    <property type="entry name" value="PNPLA_dom"/>
</dbReference>
<evidence type="ECO:0000256" key="1">
    <source>
        <dbReference type="ARBA" id="ARBA00023098"/>
    </source>
</evidence>
<feature type="active site" description="Proton acceptor" evidence="2">
    <location>
        <position position="373"/>
    </location>
</feature>
<dbReference type="GO" id="GO:0016787">
    <property type="term" value="F:hydrolase activity"/>
    <property type="evidence" value="ECO:0007669"/>
    <property type="project" value="UniProtKB-UniRule"/>
</dbReference>
<keyword evidence="2" id="KW-0378">Hydrolase</keyword>
<organism evidence="5 6">
    <name type="scientific">Massilia cellulosiltytica</name>
    <dbReference type="NCBI Taxonomy" id="2683234"/>
    <lineage>
        <taxon>Bacteria</taxon>
        <taxon>Pseudomonadati</taxon>
        <taxon>Pseudomonadota</taxon>
        <taxon>Betaproteobacteria</taxon>
        <taxon>Burkholderiales</taxon>
        <taxon>Oxalobacteraceae</taxon>
        <taxon>Telluria group</taxon>
        <taxon>Massilia</taxon>
    </lineage>
</organism>
<feature type="transmembrane region" description="Helical" evidence="3">
    <location>
        <begin position="171"/>
        <end position="192"/>
    </location>
</feature>
<keyword evidence="3" id="KW-1133">Transmembrane helix</keyword>
<keyword evidence="2" id="KW-0442">Lipid degradation</keyword>
<evidence type="ECO:0000256" key="3">
    <source>
        <dbReference type="SAM" id="Phobius"/>
    </source>
</evidence>
<feature type="domain" description="PNPLA" evidence="4">
    <location>
        <begin position="11"/>
        <end position="386"/>
    </location>
</feature>
<dbReference type="PROSITE" id="PS51635">
    <property type="entry name" value="PNPLA"/>
    <property type="match status" value="1"/>
</dbReference>
<dbReference type="Gene3D" id="3.40.1090.10">
    <property type="entry name" value="Cytosolic phospholipase A2 catalytic domain"/>
    <property type="match status" value="1"/>
</dbReference>
<comment type="caution">
    <text evidence="2">Lacks conserved residue(s) required for the propagation of feature annotation.</text>
</comment>
<feature type="transmembrane region" description="Helical" evidence="3">
    <location>
        <begin position="34"/>
        <end position="55"/>
    </location>
</feature>
<feature type="transmembrane region" description="Helical" evidence="3">
    <location>
        <begin position="128"/>
        <end position="151"/>
    </location>
</feature>
<reference evidence="5 6" key="1">
    <citation type="submission" date="2019-12" db="EMBL/GenBank/DDBJ databases">
        <authorList>
            <person name="Li C."/>
            <person name="Zhao J."/>
        </authorList>
    </citation>
    <scope>NUCLEOTIDE SEQUENCE [LARGE SCALE GENOMIC DNA]</scope>
    <source>
        <strain evidence="5 6">NEAU-DD11</strain>
    </source>
</reference>
<evidence type="ECO:0000313" key="6">
    <source>
        <dbReference type="Proteomes" id="UP000443353"/>
    </source>
</evidence>
<feature type="active site" description="Nucleophile" evidence="2">
    <location>
        <position position="43"/>
    </location>
</feature>
<sequence>MSDFLPKECDIVMEGGVTSGVVYPAFVARLAEKFTLRSIGGTSVGAVAAIAAAAAQFKRNRVRKDGQGEDDGFHLLARLPGSLQEAVGAHTRLFSLFQPCAALRPHFRVIAAALNETSKSKACGYLSFAMLWNFPFGAVVGGGMWLLGFLISSSLLGGHWPSVPLVGLASVLWFGLCMFVGALAGALLQATWSAWRGLRANRCGICSGLRTSADNPPALTEWLHGLVQDIAGLPLDTPLTFGLLRTSEPPIELALMTTGLSELRAHRLPHSSADLVFRASEMAALFPPAIVDWMTAHSRHTRHGARTVTVLERMNTGGEDYYFMPDPDDLPLVVAARMSLSFPVLLQAVPLYRLRALPVHGDGVDLLRVWFSDGGLTSNFPIHFFDNILPTRPTFGVTLQDDLADDDPFDARVSLPTNNNTGVTAAYMPVDDTDGRPSLPRFAGAILRTIRTWRDEALKRTPGYRDRVVQIRHTKKEGGLNLNMTRAAIDVMSRSGEEAARQVIERFLNPVEKENGWLNHRWVRMRSTAAVLQETFAPLSEAWHDARLKPSYEALWMAHGMDALPAYQLSKANRTAGFALWERIVALPQEVAPAELSAHAPRPQPELVIAPRLN</sequence>
<dbReference type="EMBL" id="WSES01000001">
    <property type="protein sequence ID" value="MVW59066.1"/>
    <property type="molecule type" value="Genomic_DNA"/>
</dbReference>
<feature type="short sequence motif" description="GXSXG" evidence="2">
    <location>
        <begin position="41"/>
        <end position="45"/>
    </location>
</feature>
<keyword evidence="3" id="KW-0812">Transmembrane</keyword>
<keyword evidence="3" id="KW-0472">Membrane</keyword>
<comment type="caution">
    <text evidence="5">The sequence shown here is derived from an EMBL/GenBank/DDBJ whole genome shotgun (WGS) entry which is preliminary data.</text>
</comment>
<name>A0A7X3FW62_9BURK</name>
<keyword evidence="1 2" id="KW-0443">Lipid metabolism</keyword>
<evidence type="ECO:0000256" key="2">
    <source>
        <dbReference type="PROSITE-ProRule" id="PRU01161"/>
    </source>
</evidence>
<gene>
    <name evidence="5" type="ORF">GPY61_03900</name>
</gene>
<protein>
    <recommendedName>
        <fullName evidence="4">PNPLA domain-containing protein</fullName>
    </recommendedName>
</protein>
<evidence type="ECO:0000313" key="5">
    <source>
        <dbReference type="EMBL" id="MVW59066.1"/>
    </source>
</evidence>
<dbReference type="SUPFAM" id="SSF52151">
    <property type="entry name" value="FabD/lysophospholipase-like"/>
    <property type="match status" value="1"/>
</dbReference>
<keyword evidence="6" id="KW-1185">Reference proteome</keyword>
<accession>A0A7X3FW62</accession>
<dbReference type="InterPro" id="IPR016035">
    <property type="entry name" value="Acyl_Trfase/lysoPLipase"/>
</dbReference>
<dbReference type="Proteomes" id="UP000443353">
    <property type="component" value="Unassembled WGS sequence"/>
</dbReference>